<dbReference type="GO" id="GO:0005737">
    <property type="term" value="C:cytoplasm"/>
    <property type="evidence" value="ECO:0007669"/>
    <property type="project" value="UniProtKB-ARBA"/>
</dbReference>
<evidence type="ECO:0008006" key="6">
    <source>
        <dbReference type="Google" id="ProtNLM"/>
    </source>
</evidence>
<dbReference type="GO" id="GO:0006412">
    <property type="term" value="P:translation"/>
    <property type="evidence" value="ECO:0007669"/>
    <property type="project" value="InterPro"/>
</dbReference>
<dbReference type="AlphaFoldDB" id="I3T7U7"/>
<dbReference type="Pfam" id="PF01250">
    <property type="entry name" value="Ribosomal_S6"/>
    <property type="match status" value="1"/>
</dbReference>
<name>I3T7U7_LOTJA</name>
<dbReference type="InterPro" id="IPR000529">
    <property type="entry name" value="Ribosomal_bS6"/>
</dbReference>
<dbReference type="InterPro" id="IPR014717">
    <property type="entry name" value="Transl_elong_EF1B/ribsomal_bS6"/>
</dbReference>
<comment type="similarity">
    <text evidence="1">Belongs to the bacterial ribosomal protein bS6 family.</text>
</comment>
<evidence type="ECO:0000256" key="3">
    <source>
        <dbReference type="ARBA" id="ARBA00022884"/>
    </source>
</evidence>
<dbReference type="GO" id="GO:0015935">
    <property type="term" value="C:small ribosomal subunit"/>
    <property type="evidence" value="ECO:0007669"/>
    <property type="project" value="TreeGrafter"/>
</dbReference>
<dbReference type="Gene3D" id="3.30.70.60">
    <property type="match status" value="1"/>
</dbReference>
<sequence length="307" mass="35342">MEALFQGSCLAPSYPLLELPKSTTMLTNCVKFNLSHNPCFIFANSSRPFSAQSKPRKPFSVIVNAQKKDKKEDHHSFVSKPDESAGLFPEAVLLKKKIVEEDGEFLPEFEDAEERKLFESLMLEMDSDLNVELLRHYEIVYLIHEKHEEEVAAVNEKIQDFLREKKGTVWRFSDWGMRTLAYKIKKANKAHYILMNIEMDAKYINEFKTLLDQDERVIRHLVVKRDEAITEDCPPPPEFHTLGASVDDDDDEELDEDYDDDWDGEEDADGEDGDAEFIVIDDDQDDVDSGNETLANVRQPGMKNSRT</sequence>
<dbReference type="FunFam" id="3.30.70.60:FF:000002">
    <property type="entry name" value="30S ribosomal protein S6"/>
    <property type="match status" value="1"/>
</dbReference>
<dbReference type="HAMAP" id="MF_00360">
    <property type="entry name" value="Ribosomal_bS6"/>
    <property type="match status" value="1"/>
</dbReference>
<keyword evidence="2" id="KW-0699">rRNA-binding</keyword>
<keyword evidence="3" id="KW-0694">RNA-binding</keyword>
<proteinExistence type="evidence at transcript level"/>
<dbReference type="InterPro" id="IPR035980">
    <property type="entry name" value="Ribosomal_bS6_sf"/>
</dbReference>
<reference evidence="5" key="1">
    <citation type="submission" date="2012-05" db="EMBL/GenBank/DDBJ databases">
        <authorList>
            <person name="Krishnakumar V."/>
            <person name="Cheung F."/>
            <person name="Xiao Y."/>
            <person name="Chan A."/>
            <person name="Moskal W.A."/>
            <person name="Town C.D."/>
        </authorList>
    </citation>
    <scope>NUCLEOTIDE SEQUENCE</scope>
</reference>
<evidence type="ECO:0000313" key="5">
    <source>
        <dbReference type="EMBL" id="AFK48589.1"/>
    </source>
</evidence>
<dbReference type="SUPFAM" id="SSF54995">
    <property type="entry name" value="Ribosomal protein S6"/>
    <property type="match status" value="1"/>
</dbReference>
<dbReference type="PANTHER" id="PTHR21011:SF1">
    <property type="entry name" value="SMALL RIBOSOMAL SUBUNIT PROTEIN BS6M"/>
    <property type="match status" value="1"/>
</dbReference>
<dbReference type="EMBL" id="BT148795">
    <property type="protein sequence ID" value="AFK48589.1"/>
    <property type="molecule type" value="mRNA"/>
</dbReference>
<dbReference type="GO" id="GO:0070181">
    <property type="term" value="F:small ribosomal subunit rRNA binding"/>
    <property type="evidence" value="ECO:0007669"/>
    <property type="project" value="TreeGrafter"/>
</dbReference>
<evidence type="ECO:0000256" key="2">
    <source>
        <dbReference type="ARBA" id="ARBA00022730"/>
    </source>
</evidence>
<feature type="compositionally biased region" description="Polar residues" evidence="4">
    <location>
        <begin position="290"/>
        <end position="307"/>
    </location>
</feature>
<evidence type="ECO:0000256" key="1">
    <source>
        <dbReference type="ARBA" id="ARBA00009512"/>
    </source>
</evidence>
<dbReference type="NCBIfam" id="TIGR00166">
    <property type="entry name" value="S6"/>
    <property type="match status" value="1"/>
</dbReference>
<accession>I3T7U7</accession>
<dbReference type="GO" id="GO:0003735">
    <property type="term" value="F:structural constituent of ribosome"/>
    <property type="evidence" value="ECO:0007669"/>
    <property type="project" value="InterPro"/>
</dbReference>
<feature type="region of interest" description="Disordered" evidence="4">
    <location>
        <begin position="230"/>
        <end position="307"/>
    </location>
</feature>
<protein>
    <recommendedName>
        <fullName evidence="6">30S ribosomal protein S6</fullName>
    </recommendedName>
</protein>
<dbReference type="PANTHER" id="PTHR21011">
    <property type="entry name" value="MITOCHONDRIAL 28S RIBOSOMAL PROTEIN S6"/>
    <property type="match status" value="1"/>
</dbReference>
<dbReference type="InterPro" id="IPR020814">
    <property type="entry name" value="Ribosomal_S6_plastid/chlpt"/>
</dbReference>
<evidence type="ECO:0000256" key="4">
    <source>
        <dbReference type="SAM" id="MobiDB-lite"/>
    </source>
</evidence>
<feature type="compositionally biased region" description="Acidic residues" evidence="4">
    <location>
        <begin position="246"/>
        <end position="289"/>
    </location>
</feature>
<organism evidence="5">
    <name type="scientific">Lotus japonicus</name>
    <name type="common">Lotus corniculatus var. japonicus</name>
    <dbReference type="NCBI Taxonomy" id="34305"/>
    <lineage>
        <taxon>Eukaryota</taxon>
        <taxon>Viridiplantae</taxon>
        <taxon>Streptophyta</taxon>
        <taxon>Embryophyta</taxon>
        <taxon>Tracheophyta</taxon>
        <taxon>Spermatophyta</taxon>
        <taxon>Magnoliopsida</taxon>
        <taxon>eudicotyledons</taxon>
        <taxon>Gunneridae</taxon>
        <taxon>Pentapetalae</taxon>
        <taxon>rosids</taxon>
        <taxon>fabids</taxon>
        <taxon>Fabales</taxon>
        <taxon>Fabaceae</taxon>
        <taxon>Papilionoideae</taxon>
        <taxon>50 kb inversion clade</taxon>
        <taxon>NPAAA clade</taxon>
        <taxon>Hologalegina</taxon>
        <taxon>robinioid clade</taxon>
        <taxon>Loteae</taxon>
        <taxon>Lotus</taxon>
    </lineage>
</organism>
<dbReference type="CDD" id="cd00473">
    <property type="entry name" value="bS6"/>
    <property type="match status" value="1"/>
</dbReference>